<dbReference type="EMBL" id="JBGBPQ010000020">
    <property type="protein sequence ID" value="KAL1503973.1"/>
    <property type="molecule type" value="Genomic_DNA"/>
</dbReference>
<keyword evidence="3" id="KW-0157">Chromophore</keyword>
<sequence length="376" mass="41705">MSLENVADPDRGLSTSCAPPVATAERSAHACASSTPMDACEPVGKRPKGEGHSGLFAAALKLTPLQTSVLDSVVQKLDTEDVSVVITNPREKDAPIVHVTELWQHMCGFTACEAVGQNPRIVQGPPTDRTVARAISEAVREERSCKVLLLNFRRGDMSQPFWNMLSISVIKHRGELMFYMAALQDYTYNIEKLISLSPMQFCRSAECHQRGRYVKQIDRDSLPVPMVYEADLGVELQNAIQETPAGPMVKRLGWGQLKLEPEVMISIIIDVLQQLGAQYELKESYGPDGAQFAVYARLEDVAFRVLVANDTKLGSYRVSCTRMSGDTFGYHKIFQMIKSSVSDEDVDSWRRRPPFLLKEYSGKFQPQDLGTPTGAA</sequence>
<protein>
    <recommendedName>
        <fullName evidence="6">Non-specific serine/threonine protein kinase</fullName>
    </recommendedName>
</protein>
<organism evidence="4 5">
    <name type="scientific">Prymnesium parvum</name>
    <name type="common">Toxic golden alga</name>
    <dbReference type="NCBI Taxonomy" id="97485"/>
    <lineage>
        <taxon>Eukaryota</taxon>
        <taxon>Haptista</taxon>
        <taxon>Haptophyta</taxon>
        <taxon>Prymnesiophyceae</taxon>
        <taxon>Prymnesiales</taxon>
        <taxon>Prymnesiaceae</taxon>
        <taxon>Prymnesium</taxon>
    </lineage>
</organism>
<evidence type="ECO:0000256" key="3">
    <source>
        <dbReference type="ARBA" id="ARBA00022991"/>
    </source>
</evidence>
<evidence type="ECO:0000256" key="2">
    <source>
        <dbReference type="ARBA" id="ARBA00022643"/>
    </source>
</evidence>
<reference evidence="4 5" key="1">
    <citation type="journal article" date="2024" name="Science">
        <title>Giant polyketide synthase enzymes in the biosynthesis of giant marine polyether toxins.</title>
        <authorList>
            <person name="Fallon T.R."/>
            <person name="Shende V.V."/>
            <person name="Wierzbicki I.H."/>
            <person name="Pendleton A.L."/>
            <person name="Watervoot N.F."/>
            <person name="Auber R.P."/>
            <person name="Gonzalez D.J."/>
            <person name="Wisecaver J.H."/>
            <person name="Moore B.S."/>
        </authorList>
    </citation>
    <scope>NUCLEOTIDE SEQUENCE [LARGE SCALE GENOMIC DNA]</scope>
    <source>
        <strain evidence="4 5">12B1</strain>
    </source>
</reference>
<gene>
    <name evidence="4" type="ORF">AB1Y20_010389</name>
</gene>
<evidence type="ECO:0000256" key="1">
    <source>
        <dbReference type="ARBA" id="ARBA00022630"/>
    </source>
</evidence>
<evidence type="ECO:0000313" key="5">
    <source>
        <dbReference type="Proteomes" id="UP001515480"/>
    </source>
</evidence>
<keyword evidence="5" id="KW-1185">Reference proteome</keyword>
<keyword evidence="2" id="KW-0288">FMN</keyword>
<dbReference type="SUPFAM" id="SSF55785">
    <property type="entry name" value="PYP-like sensor domain (PAS domain)"/>
    <property type="match status" value="1"/>
</dbReference>
<accession>A0AB34IQY6</accession>
<dbReference type="PANTHER" id="PTHR47429">
    <property type="entry name" value="PROTEIN TWIN LOV 1"/>
    <property type="match status" value="1"/>
</dbReference>
<dbReference type="GO" id="GO:0005634">
    <property type="term" value="C:nucleus"/>
    <property type="evidence" value="ECO:0007669"/>
    <property type="project" value="TreeGrafter"/>
</dbReference>
<evidence type="ECO:0008006" key="6">
    <source>
        <dbReference type="Google" id="ProtNLM"/>
    </source>
</evidence>
<dbReference type="AlphaFoldDB" id="A0AB34IQY6"/>
<proteinExistence type="predicted"/>
<comment type="caution">
    <text evidence="4">The sequence shown here is derived from an EMBL/GenBank/DDBJ whole genome shotgun (WGS) entry which is preliminary data.</text>
</comment>
<dbReference type="Proteomes" id="UP001515480">
    <property type="component" value="Unassembled WGS sequence"/>
</dbReference>
<dbReference type="PANTHER" id="PTHR47429:SF2">
    <property type="entry name" value="PROTEIN TWIN LOV 1"/>
    <property type="match status" value="1"/>
</dbReference>
<dbReference type="Gene3D" id="3.30.450.20">
    <property type="entry name" value="PAS domain"/>
    <property type="match status" value="1"/>
</dbReference>
<name>A0AB34IQY6_PRYPA</name>
<dbReference type="InterPro" id="IPR035965">
    <property type="entry name" value="PAS-like_dom_sf"/>
</dbReference>
<evidence type="ECO:0000313" key="4">
    <source>
        <dbReference type="EMBL" id="KAL1503973.1"/>
    </source>
</evidence>
<keyword evidence="1" id="KW-0285">Flavoprotein</keyword>